<dbReference type="EMBL" id="JBHLWQ010000006">
    <property type="protein sequence ID" value="MFC0198876.1"/>
    <property type="molecule type" value="Genomic_DNA"/>
</dbReference>
<proteinExistence type="predicted"/>
<reference evidence="1 2" key="1">
    <citation type="submission" date="2024-09" db="EMBL/GenBank/DDBJ databases">
        <authorList>
            <person name="Sun Q."/>
            <person name="Mori K."/>
        </authorList>
    </citation>
    <scope>NUCLEOTIDE SEQUENCE [LARGE SCALE GENOMIC DNA]</scope>
    <source>
        <strain evidence="1 2">CCM 7904</strain>
    </source>
</reference>
<sequence>MQLNDILADAQDQDRGRDFELAHPVTGQLTGIILRIAGPDSATQARARLQLTDDLAAAADETGSISAAAREKARLNCLARCVMAWEIQEDGQPVPFNHANVLRLLGGALWVQQQVDAFASDRAAFRGTAA</sequence>
<organism evidence="1 2">
    <name type="scientific">Paracoccus rhizosphaerae</name>
    <dbReference type="NCBI Taxonomy" id="1133347"/>
    <lineage>
        <taxon>Bacteria</taxon>
        <taxon>Pseudomonadati</taxon>
        <taxon>Pseudomonadota</taxon>
        <taxon>Alphaproteobacteria</taxon>
        <taxon>Rhodobacterales</taxon>
        <taxon>Paracoccaceae</taxon>
        <taxon>Paracoccus</taxon>
    </lineage>
</organism>
<evidence type="ECO:0000313" key="2">
    <source>
        <dbReference type="Proteomes" id="UP001589795"/>
    </source>
</evidence>
<accession>A0ABV6CI03</accession>
<protein>
    <submittedName>
        <fullName evidence="1">Uncharacterized protein</fullName>
    </submittedName>
</protein>
<dbReference type="RefSeq" id="WP_265508346.1">
    <property type="nucleotide sequence ID" value="NZ_JAOTBE010000071.1"/>
</dbReference>
<comment type="caution">
    <text evidence="1">The sequence shown here is derived from an EMBL/GenBank/DDBJ whole genome shotgun (WGS) entry which is preliminary data.</text>
</comment>
<keyword evidence="2" id="KW-1185">Reference proteome</keyword>
<dbReference type="Proteomes" id="UP001589795">
    <property type="component" value="Unassembled WGS sequence"/>
</dbReference>
<gene>
    <name evidence="1" type="ORF">ACFFIZ_00550</name>
</gene>
<name>A0ABV6CI03_9RHOB</name>
<evidence type="ECO:0000313" key="1">
    <source>
        <dbReference type="EMBL" id="MFC0198876.1"/>
    </source>
</evidence>